<name>A0A8S5RI80_9VIRU</name>
<evidence type="ECO:0000313" key="1">
    <source>
        <dbReference type="EMBL" id="DAE30773.1"/>
    </source>
</evidence>
<reference evidence="1" key="1">
    <citation type="journal article" date="2021" name="Proc. Natl. Acad. Sci. U.S.A.">
        <title>A Catalog of Tens of Thousands of Viruses from Human Metagenomes Reveals Hidden Associations with Chronic Diseases.</title>
        <authorList>
            <person name="Tisza M.J."/>
            <person name="Buck C.B."/>
        </authorList>
    </citation>
    <scope>NUCLEOTIDE SEQUENCE</scope>
    <source>
        <strain evidence="1">CtML55</strain>
    </source>
</reference>
<organism evidence="1">
    <name type="scientific">virus sp. ctML55</name>
    <dbReference type="NCBI Taxonomy" id="2827627"/>
    <lineage>
        <taxon>Viruses</taxon>
    </lineage>
</organism>
<dbReference type="EMBL" id="BK059105">
    <property type="protein sequence ID" value="DAE30773.1"/>
    <property type="molecule type" value="Genomic_DNA"/>
</dbReference>
<proteinExistence type="predicted"/>
<protein>
    <submittedName>
        <fullName evidence="1">Uncharacterized protein</fullName>
    </submittedName>
</protein>
<sequence>MAISLHFADMAWDFSNIILSICSLNSDIYFLKSPSSSW</sequence>
<accession>A0A8S5RI80</accession>